<feature type="domain" description="Saposin B-type" evidence="2">
    <location>
        <begin position="12"/>
        <end position="92"/>
    </location>
</feature>
<dbReference type="PANTHER" id="PTHR11480">
    <property type="entry name" value="SAPOSIN-RELATED"/>
    <property type="match status" value="1"/>
</dbReference>
<evidence type="ECO:0000259" key="2">
    <source>
        <dbReference type="PROSITE" id="PS50015"/>
    </source>
</evidence>
<sequence>MLAFLFASAVSFKGECQVCKFAAEIAKDLLLKEYEKAEIPQLIEKECKKLPAAFQSICTQLAMIPIEEIVKLAEKTTPTEICEKVKLCRKVRVNARNSLPRAVYSAPVANGRPAFSTETNPQWQVSWEEAI</sequence>
<dbReference type="SMR" id="A2ES80"/>
<dbReference type="VEuPathDB" id="TrichDB:TVAG_453350"/>
<keyword evidence="1" id="KW-1015">Disulfide bond</keyword>
<dbReference type="InterPro" id="IPR008139">
    <property type="entry name" value="SaposinB_dom"/>
</dbReference>
<dbReference type="InterPro" id="IPR051428">
    <property type="entry name" value="Sphingo_Act-Surfact_Prot"/>
</dbReference>
<dbReference type="RefSeq" id="XP_001316740.1">
    <property type="nucleotide sequence ID" value="XM_001316705.1"/>
</dbReference>
<dbReference type="VEuPathDB" id="TrichDB:TVAGG3_0612040"/>
<dbReference type="SUPFAM" id="SSF47862">
    <property type="entry name" value="Saposin"/>
    <property type="match status" value="1"/>
</dbReference>
<organism evidence="3 4">
    <name type="scientific">Trichomonas vaginalis (strain ATCC PRA-98 / G3)</name>
    <dbReference type="NCBI Taxonomy" id="412133"/>
    <lineage>
        <taxon>Eukaryota</taxon>
        <taxon>Metamonada</taxon>
        <taxon>Parabasalia</taxon>
        <taxon>Trichomonadida</taxon>
        <taxon>Trichomonadidae</taxon>
        <taxon>Trichomonas</taxon>
    </lineage>
</organism>
<dbReference type="EMBL" id="DS113473">
    <property type="protein sequence ID" value="EAY04517.1"/>
    <property type="molecule type" value="Genomic_DNA"/>
</dbReference>
<dbReference type="Gene3D" id="1.10.225.10">
    <property type="entry name" value="Saposin-like"/>
    <property type="match status" value="1"/>
</dbReference>
<dbReference type="AlphaFoldDB" id="A2ES80"/>
<dbReference type="InParanoid" id="A2ES80"/>
<dbReference type="InterPro" id="IPR011001">
    <property type="entry name" value="Saposin-like"/>
</dbReference>
<dbReference type="GO" id="GO:0006629">
    <property type="term" value="P:lipid metabolic process"/>
    <property type="evidence" value="ECO:0007669"/>
    <property type="project" value="InterPro"/>
</dbReference>
<protein>
    <submittedName>
        <fullName evidence="3">Saposin-like type B, region 1 family protein</fullName>
    </submittedName>
</protein>
<dbReference type="Proteomes" id="UP000001542">
    <property type="component" value="Unassembled WGS sequence"/>
</dbReference>
<proteinExistence type="predicted"/>
<gene>
    <name evidence="3" type="ORF">TVAG_453350</name>
</gene>
<reference evidence="3" key="2">
    <citation type="journal article" date="2007" name="Science">
        <title>Draft genome sequence of the sexually transmitted pathogen Trichomonas vaginalis.</title>
        <authorList>
            <person name="Carlton J.M."/>
            <person name="Hirt R.P."/>
            <person name="Silva J.C."/>
            <person name="Delcher A.L."/>
            <person name="Schatz M."/>
            <person name="Zhao Q."/>
            <person name="Wortman J.R."/>
            <person name="Bidwell S.L."/>
            <person name="Alsmark U.C.M."/>
            <person name="Besteiro S."/>
            <person name="Sicheritz-Ponten T."/>
            <person name="Noel C.J."/>
            <person name="Dacks J.B."/>
            <person name="Foster P.G."/>
            <person name="Simillion C."/>
            <person name="Van de Peer Y."/>
            <person name="Miranda-Saavedra D."/>
            <person name="Barton G.J."/>
            <person name="Westrop G.D."/>
            <person name="Mueller S."/>
            <person name="Dessi D."/>
            <person name="Fiori P.L."/>
            <person name="Ren Q."/>
            <person name="Paulsen I."/>
            <person name="Zhang H."/>
            <person name="Bastida-Corcuera F.D."/>
            <person name="Simoes-Barbosa A."/>
            <person name="Brown M.T."/>
            <person name="Hayes R.D."/>
            <person name="Mukherjee M."/>
            <person name="Okumura C.Y."/>
            <person name="Schneider R."/>
            <person name="Smith A.J."/>
            <person name="Vanacova S."/>
            <person name="Villalvazo M."/>
            <person name="Haas B.J."/>
            <person name="Pertea M."/>
            <person name="Feldblyum T.V."/>
            <person name="Utterback T.R."/>
            <person name="Shu C.L."/>
            <person name="Osoegawa K."/>
            <person name="de Jong P.J."/>
            <person name="Hrdy I."/>
            <person name="Horvathova L."/>
            <person name="Zubacova Z."/>
            <person name="Dolezal P."/>
            <person name="Malik S.B."/>
            <person name="Logsdon J.M. Jr."/>
            <person name="Henze K."/>
            <person name="Gupta A."/>
            <person name="Wang C.C."/>
            <person name="Dunne R.L."/>
            <person name="Upcroft J.A."/>
            <person name="Upcroft P."/>
            <person name="White O."/>
            <person name="Salzberg S.L."/>
            <person name="Tang P."/>
            <person name="Chiu C.-H."/>
            <person name="Lee Y.-S."/>
            <person name="Embley T.M."/>
            <person name="Coombs G.H."/>
            <person name="Mottram J.C."/>
            <person name="Tachezy J."/>
            <person name="Fraser-Liggett C.M."/>
            <person name="Johnson P.J."/>
        </authorList>
    </citation>
    <scope>NUCLEOTIDE SEQUENCE [LARGE SCALE GENOMIC DNA]</scope>
    <source>
        <strain evidence="3">G3</strain>
    </source>
</reference>
<dbReference type="Pfam" id="PF05184">
    <property type="entry name" value="SapB_1"/>
    <property type="match status" value="1"/>
</dbReference>
<evidence type="ECO:0000256" key="1">
    <source>
        <dbReference type="ARBA" id="ARBA00023157"/>
    </source>
</evidence>
<name>A2ES80_TRIV3</name>
<dbReference type="KEGG" id="tva:4762379"/>
<dbReference type="InterPro" id="IPR007856">
    <property type="entry name" value="SapB_1"/>
</dbReference>
<dbReference type="PROSITE" id="PS50015">
    <property type="entry name" value="SAP_B"/>
    <property type="match status" value="1"/>
</dbReference>
<evidence type="ECO:0000313" key="4">
    <source>
        <dbReference type="Proteomes" id="UP000001542"/>
    </source>
</evidence>
<accession>A2ES80</accession>
<dbReference type="SMART" id="SM00741">
    <property type="entry name" value="SapB"/>
    <property type="match status" value="1"/>
</dbReference>
<evidence type="ECO:0000313" key="3">
    <source>
        <dbReference type="EMBL" id="EAY04517.1"/>
    </source>
</evidence>
<reference evidence="3" key="1">
    <citation type="submission" date="2006-10" db="EMBL/GenBank/DDBJ databases">
        <authorList>
            <person name="Amadeo P."/>
            <person name="Zhao Q."/>
            <person name="Wortman J."/>
            <person name="Fraser-Liggett C."/>
            <person name="Carlton J."/>
        </authorList>
    </citation>
    <scope>NUCLEOTIDE SEQUENCE</scope>
    <source>
        <strain evidence="3">G3</strain>
    </source>
</reference>
<keyword evidence="4" id="KW-1185">Reference proteome</keyword>